<feature type="region of interest" description="Disordered" evidence="6">
    <location>
        <begin position="327"/>
        <end position="349"/>
    </location>
</feature>
<feature type="region of interest" description="Disordered" evidence="6">
    <location>
        <begin position="293"/>
        <end position="314"/>
    </location>
</feature>
<dbReference type="EMBL" id="BRXU01000011">
    <property type="protein sequence ID" value="GLC54708.1"/>
    <property type="molecule type" value="Genomic_DNA"/>
</dbReference>
<feature type="region of interest" description="Disordered" evidence="6">
    <location>
        <begin position="437"/>
        <end position="456"/>
    </location>
</feature>
<dbReference type="InterPro" id="IPR024438">
    <property type="entry name" value="Staygreen"/>
</dbReference>
<evidence type="ECO:0000256" key="5">
    <source>
        <dbReference type="ARBA" id="ARBA00022946"/>
    </source>
</evidence>
<keyword evidence="4" id="KW-0934">Plastid</keyword>
<dbReference type="Proteomes" id="UP001165080">
    <property type="component" value="Unassembled WGS sequence"/>
</dbReference>
<dbReference type="AlphaFoldDB" id="A0A9W6BMG5"/>
<feature type="region of interest" description="Disordered" evidence="6">
    <location>
        <begin position="370"/>
        <end position="426"/>
    </location>
</feature>
<evidence type="ECO:0000256" key="6">
    <source>
        <dbReference type="SAM" id="MobiDB-lite"/>
    </source>
</evidence>
<feature type="region of interest" description="Disordered" evidence="6">
    <location>
        <begin position="475"/>
        <end position="509"/>
    </location>
</feature>
<feature type="region of interest" description="Disordered" evidence="6">
    <location>
        <begin position="580"/>
        <end position="657"/>
    </location>
</feature>
<sequence>MTPLRAQGLASCTTSARRTACVSKSRSLNEPIENAGSRSSTHYAASTSQCTAVLVAQCRGVGRATTRRRVISQALFDPPPFRPEKLAVLLVAGTTPLEPAPPLSRKYTLTHNDITGSLRLTIGPDYNEQQISGFYTRLLRDEVVAEWVNVGSSGYALHVYCHVSGEERWLAPPLLRNYIFRREMPLVLDTLVYADRQLLRNQPALSQAQVYVHFQSSAKELDTVEYWGVLGDRSTWPKGPTSILLRMIYAVVGWPPSLAAQPADLSIDLPSELCDVEEAVRQQQRRLMLLEGQRRREQQQVEEEEGEEREEEHEPLTLAALEQRLQTQQQPVSHEVVPRRLQQQQQQEAAAEEDAADVLVAVAVANGGELPVPGQAAEVTERQRRAPGAEERQQQQQQPQGSGVVVATASSHRSTSERGTASEFDGLCGASLGGGSWGGGSSSSGGGGSGGGFGGELDMSTSIASANGLGAAGRGEAAEASNSTSNGRSGMSAATAGGDGACTSSSNSSSDGGLGSLSNGYIGNGNGAATALTDNGGMPPSPLAVMPAAAAAAASGCAGIEAAGSAPCSGGPGCPCGSAHRPPYSDALVVGTGDRLGTSDGAAAEGRGGLTAQQQQQQQRAGSPWRPVDLAQGTHLDPAAHDLRGGGLAALPGRPAS</sequence>
<accession>A0A9W6BMG5</accession>
<organism evidence="8 9">
    <name type="scientific">Pleodorina starrii</name>
    <dbReference type="NCBI Taxonomy" id="330485"/>
    <lineage>
        <taxon>Eukaryota</taxon>
        <taxon>Viridiplantae</taxon>
        <taxon>Chlorophyta</taxon>
        <taxon>core chlorophytes</taxon>
        <taxon>Chlorophyceae</taxon>
        <taxon>CS clade</taxon>
        <taxon>Chlamydomonadales</taxon>
        <taxon>Volvocaceae</taxon>
        <taxon>Pleodorina</taxon>
    </lineage>
</organism>
<reference evidence="8 9" key="1">
    <citation type="journal article" date="2023" name="Commun. Biol.">
        <title>Reorganization of the ancestral sex-determining regions during the evolution of trioecy in Pleodorina starrii.</title>
        <authorList>
            <person name="Takahashi K."/>
            <person name="Suzuki S."/>
            <person name="Kawai-Toyooka H."/>
            <person name="Yamamoto K."/>
            <person name="Hamaji T."/>
            <person name="Ootsuki R."/>
            <person name="Yamaguchi H."/>
            <person name="Kawachi M."/>
            <person name="Higashiyama T."/>
            <person name="Nozaki H."/>
        </authorList>
    </citation>
    <scope>NUCLEOTIDE SEQUENCE [LARGE SCALE GENOMIC DNA]</scope>
    <source>
        <strain evidence="8 9">NIES-4479</strain>
    </source>
</reference>
<dbReference type="OrthoDB" id="1931912at2759"/>
<evidence type="ECO:0000256" key="3">
    <source>
        <dbReference type="ARBA" id="ARBA00022528"/>
    </source>
</evidence>
<dbReference type="PANTHER" id="PTHR31750:SF4">
    <property type="entry name" value="LP06106P"/>
    <property type="match status" value="1"/>
</dbReference>
<keyword evidence="3" id="KW-0150">Chloroplast</keyword>
<protein>
    <recommendedName>
        <fullName evidence="7">Staygreen protein domain-containing protein</fullName>
    </recommendedName>
</protein>
<name>A0A9W6BMG5_9CHLO</name>
<evidence type="ECO:0000313" key="8">
    <source>
        <dbReference type="EMBL" id="GLC54708.1"/>
    </source>
</evidence>
<dbReference type="Pfam" id="PF12638">
    <property type="entry name" value="Staygreen"/>
    <property type="match status" value="1"/>
</dbReference>
<feature type="compositionally biased region" description="Polar residues" evidence="6">
    <location>
        <begin position="408"/>
        <end position="419"/>
    </location>
</feature>
<gene>
    <name evidence="8" type="primary">PLEST010610</name>
    <name evidence="8" type="ORF">PLESTB_000897700</name>
</gene>
<comment type="subcellular location">
    <subcellularLocation>
        <location evidence="1">Plastid</location>
        <location evidence="1">Chloroplast</location>
    </subcellularLocation>
</comment>
<evidence type="ECO:0000259" key="7">
    <source>
        <dbReference type="Pfam" id="PF12638"/>
    </source>
</evidence>
<evidence type="ECO:0000256" key="1">
    <source>
        <dbReference type="ARBA" id="ARBA00004229"/>
    </source>
</evidence>
<evidence type="ECO:0000313" key="9">
    <source>
        <dbReference type="Proteomes" id="UP001165080"/>
    </source>
</evidence>
<proteinExistence type="inferred from homology"/>
<comment type="similarity">
    <text evidence="2">Belongs to the staygreen family.</text>
</comment>
<comment type="caution">
    <text evidence="8">The sequence shown here is derived from an EMBL/GenBank/DDBJ whole genome shotgun (WGS) entry which is preliminary data.</text>
</comment>
<evidence type="ECO:0000256" key="2">
    <source>
        <dbReference type="ARBA" id="ARBA00009234"/>
    </source>
</evidence>
<feature type="compositionally biased region" description="Gly residues" evidence="6">
    <location>
        <begin position="437"/>
        <end position="455"/>
    </location>
</feature>
<dbReference type="PANTHER" id="PTHR31750">
    <property type="entry name" value="PROTEIN STAY-GREEN 1, CHLOROPLASTIC-RELATED"/>
    <property type="match status" value="1"/>
</dbReference>
<keyword evidence="9" id="KW-1185">Reference proteome</keyword>
<feature type="compositionally biased region" description="Basic and acidic residues" evidence="6">
    <location>
        <begin position="379"/>
        <end position="393"/>
    </location>
</feature>
<dbReference type="GO" id="GO:0009507">
    <property type="term" value="C:chloroplast"/>
    <property type="evidence" value="ECO:0007669"/>
    <property type="project" value="UniProtKB-SubCell"/>
</dbReference>
<feature type="compositionally biased region" description="Acidic residues" evidence="6">
    <location>
        <begin position="300"/>
        <end position="313"/>
    </location>
</feature>
<feature type="domain" description="Staygreen protein" evidence="7">
    <location>
        <begin position="81"/>
        <end position="232"/>
    </location>
</feature>
<keyword evidence="5" id="KW-0809">Transit peptide</keyword>
<evidence type="ECO:0000256" key="4">
    <source>
        <dbReference type="ARBA" id="ARBA00022640"/>
    </source>
</evidence>